<dbReference type="OrthoDB" id="2414723at2759"/>
<dbReference type="AlphaFoldDB" id="A0A0L0HVX4"/>
<accession>A0A0L0HVX4</accession>
<dbReference type="SUPFAM" id="SSF54695">
    <property type="entry name" value="POZ domain"/>
    <property type="match status" value="1"/>
</dbReference>
<dbReference type="CDD" id="cd18316">
    <property type="entry name" value="BTB_POZ_KCTD-like"/>
    <property type="match status" value="1"/>
</dbReference>
<name>A0A0L0HVX4_SPIPD</name>
<dbReference type="VEuPathDB" id="FungiDB:SPPG_00726"/>
<gene>
    <name evidence="4" type="ORF">SPPG_00726</name>
</gene>
<dbReference type="eggNOG" id="KOG2723">
    <property type="taxonomic scope" value="Eukaryota"/>
</dbReference>
<dbReference type="GeneID" id="27684435"/>
<dbReference type="Pfam" id="PF02214">
    <property type="entry name" value="BTB_2"/>
    <property type="match status" value="1"/>
</dbReference>
<feature type="chain" id="PRO_5005540353" description="Potassium channel tetramerisation-type BTB domain-containing protein" evidence="2">
    <location>
        <begin position="25"/>
        <end position="378"/>
    </location>
</feature>
<dbReference type="InParanoid" id="A0A0L0HVX4"/>
<keyword evidence="5" id="KW-1185">Reference proteome</keyword>
<organism evidence="4 5">
    <name type="scientific">Spizellomyces punctatus (strain DAOM BR117)</name>
    <dbReference type="NCBI Taxonomy" id="645134"/>
    <lineage>
        <taxon>Eukaryota</taxon>
        <taxon>Fungi</taxon>
        <taxon>Fungi incertae sedis</taxon>
        <taxon>Chytridiomycota</taxon>
        <taxon>Chytridiomycota incertae sedis</taxon>
        <taxon>Chytridiomycetes</taxon>
        <taxon>Spizellomycetales</taxon>
        <taxon>Spizellomycetaceae</taxon>
        <taxon>Spizellomyces</taxon>
    </lineage>
</organism>
<reference evidence="4 5" key="1">
    <citation type="submission" date="2009-08" db="EMBL/GenBank/DDBJ databases">
        <title>The Genome Sequence of Spizellomyces punctatus strain DAOM BR117.</title>
        <authorList>
            <consortium name="The Broad Institute Genome Sequencing Platform"/>
            <person name="Russ C."/>
            <person name="Cuomo C."/>
            <person name="Shea T."/>
            <person name="Young S.K."/>
            <person name="Zeng Q."/>
            <person name="Koehrsen M."/>
            <person name="Haas B."/>
            <person name="Borodovsky M."/>
            <person name="Guigo R."/>
            <person name="Alvarado L."/>
            <person name="Berlin A."/>
            <person name="Bochicchio J."/>
            <person name="Borenstein D."/>
            <person name="Chapman S."/>
            <person name="Chen Z."/>
            <person name="Engels R."/>
            <person name="Freedman E."/>
            <person name="Gellesch M."/>
            <person name="Goldberg J."/>
            <person name="Griggs A."/>
            <person name="Gujja S."/>
            <person name="Heiman D."/>
            <person name="Hepburn T."/>
            <person name="Howarth C."/>
            <person name="Jen D."/>
            <person name="Larson L."/>
            <person name="Lewis B."/>
            <person name="Mehta T."/>
            <person name="Park D."/>
            <person name="Pearson M."/>
            <person name="Roberts A."/>
            <person name="Saif S."/>
            <person name="Shenoy N."/>
            <person name="Sisk P."/>
            <person name="Stolte C."/>
            <person name="Sykes S."/>
            <person name="Thomson T."/>
            <person name="Walk T."/>
            <person name="White J."/>
            <person name="Yandava C."/>
            <person name="Burger G."/>
            <person name="Gray M.W."/>
            <person name="Holland P.W.H."/>
            <person name="King N."/>
            <person name="Lang F.B.F."/>
            <person name="Roger A.J."/>
            <person name="Ruiz-Trillo I."/>
            <person name="Lander E."/>
            <person name="Nusbaum C."/>
        </authorList>
    </citation>
    <scope>NUCLEOTIDE SEQUENCE [LARGE SCALE GENOMIC DNA]</scope>
    <source>
        <strain evidence="4 5">DAOM BR117</strain>
    </source>
</reference>
<evidence type="ECO:0000259" key="3">
    <source>
        <dbReference type="Pfam" id="PF02214"/>
    </source>
</evidence>
<dbReference type="PANTHER" id="PTHR14499:SF136">
    <property type="entry name" value="GH08630P"/>
    <property type="match status" value="1"/>
</dbReference>
<evidence type="ECO:0000256" key="2">
    <source>
        <dbReference type="SAM" id="SignalP"/>
    </source>
</evidence>
<dbReference type="Gene3D" id="3.30.710.10">
    <property type="entry name" value="Potassium Channel Kv1.1, Chain A"/>
    <property type="match status" value="1"/>
</dbReference>
<evidence type="ECO:0000313" key="4">
    <source>
        <dbReference type="EMBL" id="KND05050.1"/>
    </source>
</evidence>
<evidence type="ECO:0000313" key="5">
    <source>
        <dbReference type="Proteomes" id="UP000053201"/>
    </source>
</evidence>
<dbReference type="InterPro" id="IPR003131">
    <property type="entry name" value="T1-type_BTB"/>
</dbReference>
<dbReference type="InterPro" id="IPR011333">
    <property type="entry name" value="SKP1/BTB/POZ_sf"/>
</dbReference>
<keyword evidence="1" id="KW-0175">Coiled coil</keyword>
<feature type="domain" description="Potassium channel tetramerisation-type BTB" evidence="3">
    <location>
        <begin position="284"/>
        <end position="373"/>
    </location>
</feature>
<dbReference type="Proteomes" id="UP000053201">
    <property type="component" value="Unassembled WGS sequence"/>
</dbReference>
<feature type="coiled-coil region" evidence="1">
    <location>
        <begin position="238"/>
        <end position="265"/>
    </location>
</feature>
<feature type="signal peptide" evidence="2">
    <location>
        <begin position="1"/>
        <end position="24"/>
    </location>
</feature>
<dbReference type="STRING" id="645134.A0A0L0HVX4"/>
<keyword evidence="2" id="KW-0732">Signal</keyword>
<evidence type="ECO:0000256" key="1">
    <source>
        <dbReference type="SAM" id="Coils"/>
    </source>
</evidence>
<sequence length="378" mass="43259">MGLAINKAFFFAISAMSFQSLVLSEDELGEYANRFNRDSKRVLAEIASNVQQRVYQELMNAPDPDLDPAFRLARLQGQHNWTFPTGNPHHYVIHREWINPHNMYTCRCGVTFSMNCSYGGMLDQQHAQMSKHITTMTNLTDWSLLPDYILWGVRNWYGECGFKKDYTAEKYLKMMGTMHAQRILLRRRVQELEQIVGRLQQETAGTRTSDGEIPISNTQLDLPSTQVDKIKRELYDYLDSLGKQYEDKEEALKMAKRDQEEAFKDAMGNLQLLETTLEANKNPVSLNVGGIHYTVARSTLAPSHEPESMLASMFSDRWTAKSHADGTVFIDADGQIFAKILFWLRRRSVPEGLSAGEKDMLKKEAEYFGMVNLLAAMK</sequence>
<dbReference type="GO" id="GO:0051260">
    <property type="term" value="P:protein homooligomerization"/>
    <property type="evidence" value="ECO:0007669"/>
    <property type="project" value="InterPro"/>
</dbReference>
<dbReference type="EMBL" id="KQ257450">
    <property type="protein sequence ID" value="KND05050.1"/>
    <property type="molecule type" value="Genomic_DNA"/>
</dbReference>
<dbReference type="PANTHER" id="PTHR14499">
    <property type="entry name" value="POTASSIUM CHANNEL TETRAMERIZATION DOMAIN-CONTAINING"/>
    <property type="match status" value="1"/>
</dbReference>
<proteinExistence type="predicted"/>
<dbReference type="RefSeq" id="XP_016613089.1">
    <property type="nucleotide sequence ID" value="XM_016749054.1"/>
</dbReference>
<protein>
    <recommendedName>
        <fullName evidence="3">Potassium channel tetramerisation-type BTB domain-containing protein</fullName>
    </recommendedName>
</protein>